<dbReference type="Proteomes" id="UP000589984">
    <property type="component" value="Unassembled WGS sequence"/>
</dbReference>
<organism evidence="3 4">
    <name type="scientific">Vreelandella maris</name>
    <dbReference type="NCBI Taxonomy" id="2729617"/>
    <lineage>
        <taxon>Bacteria</taxon>
        <taxon>Pseudomonadati</taxon>
        <taxon>Pseudomonadota</taxon>
        <taxon>Gammaproteobacteria</taxon>
        <taxon>Oceanospirillales</taxon>
        <taxon>Halomonadaceae</taxon>
        <taxon>Vreelandella</taxon>
    </lineage>
</organism>
<evidence type="ECO:0000256" key="1">
    <source>
        <dbReference type="ARBA" id="ARBA00022801"/>
    </source>
</evidence>
<accession>A0A7Y6RBJ8</accession>
<reference evidence="3 4" key="1">
    <citation type="submission" date="2020-06" db="EMBL/GenBank/DDBJ databases">
        <title>Halomonas sp. QX-1 draft genome sequence.</title>
        <authorList>
            <person name="Qiu X."/>
        </authorList>
    </citation>
    <scope>NUCLEOTIDE SEQUENCE [LARGE SCALE GENOMIC DNA]</scope>
    <source>
        <strain evidence="3 4">QX-1</strain>
    </source>
</reference>
<gene>
    <name evidence="3" type="ORF">HUO07_04810</name>
</gene>
<evidence type="ECO:0000259" key="2">
    <source>
        <dbReference type="Pfam" id="PF12697"/>
    </source>
</evidence>
<dbReference type="InterPro" id="IPR000073">
    <property type="entry name" value="AB_hydrolase_1"/>
</dbReference>
<protein>
    <submittedName>
        <fullName evidence="3">Alpha/beta fold hydrolase</fullName>
    </submittedName>
</protein>
<dbReference type="GO" id="GO:0016787">
    <property type="term" value="F:hydrolase activity"/>
    <property type="evidence" value="ECO:0007669"/>
    <property type="project" value="UniProtKB-KW"/>
</dbReference>
<keyword evidence="4" id="KW-1185">Reference proteome</keyword>
<keyword evidence="1 3" id="KW-0378">Hydrolase</keyword>
<comment type="caution">
    <text evidence="3">The sequence shown here is derived from an EMBL/GenBank/DDBJ whole genome shotgun (WGS) entry which is preliminary data.</text>
</comment>
<dbReference type="SUPFAM" id="SSF53474">
    <property type="entry name" value="alpha/beta-Hydrolases"/>
    <property type="match status" value="1"/>
</dbReference>
<proteinExistence type="predicted"/>
<dbReference type="Pfam" id="PF12697">
    <property type="entry name" value="Abhydrolase_6"/>
    <property type="match status" value="1"/>
</dbReference>
<dbReference type="InterPro" id="IPR029058">
    <property type="entry name" value="AB_hydrolase_fold"/>
</dbReference>
<dbReference type="AlphaFoldDB" id="A0A7Y6RBJ8"/>
<dbReference type="PANTHER" id="PTHR43798">
    <property type="entry name" value="MONOACYLGLYCEROL LIPASE"/>
    <property type="match status" value="1"/>
</dbReference>
<feature type="domain" description="AB hydrolase-1" evidence="2">
    <location>
        <begin position="6"/>
        <end position="231"/>
    </location>
</feature>
<dbReference type="InterPro" id="IPR050266">
    <property type="entry name" value="AB_hydrolase_sf"/>
</dbReference>
<dbReference type="GO" id="GO:0016020">
    <property type="term" value="C:membrane"/>
    <property type="evidence" value="ECO:0007669"/>
    <property type="project" value="TreeGrafter"/>
</dbReference>
<name>A0A7Y6RBJ8_9GAMM</name>
<dbReference type="Gene3D" id="3.40.50.1820">
    <property type="entry name" value="alpha/beta hydrolase"/>
    <property type="match status" value="1"/>
</dbReference>
<dbReference type="PANTHER" id="PTHR43798:SF31">
    <property type="entry name" value="AB HYDROLASE SUPERFAMILY PROTEIN YCLE"/>
    <property type="match status" value="1"/>
</dbReference>
<evidence type="ECO:0000313" key="3">
    <source>
        <dbReference type="EMBL" id="NVF13494.1"/>
    </source>
</evidence>
<sequence length="248" mass="26889">MQPLRLILLSGWGIDQRIWQPLEAHWPSDLAAQAIEWPGYGDKPPLTANATLQELADAMAEPLDSDAVWVGWSLGGLLATALLAYIPPPRGLILLGAGDAFCVKDDVKAKGGVTSAELSAFQRAFQRAPTATWQHFLRWQTQGEPSPRQAYRQLHDLLGDTPPADSTTLATGLHWLASIDNRPCLAAPPCPVVRLIGDHDPFISPAQRRISKPLSNVGHCPMLSQPQVLAAEIVRHANQMTNISTAAL</sequence>
<dbReference type="EMBL" id="JABWCV010000004">
    <property type="protein sequence ID" value="NVF13494.1"/>
    <property type="molecule type" value="Genomic_DNA"/>
</dbReference>
<evidence type="ECO:0000313" key="4">
    <source>
        <dbReference type="Proteomes" id="UP000589984"/>
    </source>
</evidence>
<dbReference type="RefSeq" id="WP_176302609.1">
    <property type="nucleotide sequence ID" value="NZ_JABWCV010000004.1"/>
</dbReference>